<feature type="transmembrane region" description="Helical" evidence="1">
    <location>
        <begin position="61"/>
        <end position="79"/>
    </location>
</feature>
<comment type="caution">
    <text evidence="2">The sequence shown here is derived from an EMBL/GenBank/DDBJ whole genome shotgun (WGS) entry which is preliminary data.</text>
</comment>
<reference evidence="3" key="1">
    <citation type="journal article" date="2019" name="Int. J. Syst. Evol. Microbiol.">
        <title>The Global Catalogue of Microorganisms (GCM) 10K type strain sequencing project: providing services to taxonomists for standard genome sequencing and annotation.</title>
        <authorList>
            <consortium name="The Broad Institute Genomics Platform"/>
            <consortium name="The Broad Institute Genome Sequencing Center for Infectious Disease"/>
            <person name="Wu L."/>
            <person name="Ma J."/>
        </authorList>
    </citation>
    <scope>NUCLEOTIDE SEQUENCE [LARGE SCALE GENOMIC DNA]</scope>
    <source>
        <strain evidence="3">JCM 18274</strain>
    </source>
</reference>
<evidence type="ECO:0000313" key="2">
    <source>
        <dbReference type="EMBL" id="GAA4891168.1"/>
    </source>
</evidence>
<proteinExistence type="predicted"/>
<dbReference type="InterPro" id="IPR032820">
    <property type="entry name" value="ATPase_put"/>
</dbReference>
<organism evidence="2 3">
    <name type="scientific">Flaviramulus aquimarinus</name>
    <dbReference type="NCBI Taxonomy" id="1170456"/>
    <lineage>
        <taxon>Bacteria</taxon>
        <taxon>Pseudomonadati</taxon>
        <taxon>Bacteroidota</taxon>
        <taxon>Flavobacteriia</taxon>
        <taxon>Flavobacteriales</taxon>
        <taxon>Flavobacteriaceae</taxon>
        <taxon>Flaviramulus</taxon>
    </lineage>
</organism>
<keyword evidence="1" id="KW-0812">Transmembrane</keyword>
<dbReference type="EMBL" id="BAABJH010000001">
    <property type="protein sequence ID" value="GAA4891168.1"/>
    <property type="molecule type" value="Genomic_DNA"/>
</dbReference>
<keyword evidence="1" id="KW-1133">Transmembrane helix</keyword>
<gene>
    <name evidence="2" type="ORF">GCM10023311_14370</name>
</gene>
<keyword evidence="3" id="KW-1185">Reference proteome</keyword>
<evidence type="ECO:0000313" key="3">
    <source>
        <dbReference type="Proteomes" id="UP001500433"/>
    </source>
</evidence>
<keyword evidence="1" id="KW-0472">Membrane</keyword>
<accession>A0ABP9EZT2</accession>
<protein>
    <recommendedName>
        <fullName evidence="4">AtpZ/AtpI family protein</fullName>
    </recommendedName>
</protein>
<sequence length="87" mass="9857">MAGKQQYNNKSNNNKESLKEGKQLKNVAILSGVAFQMGITIYLFVMLGRWLDSKFNDGDKLFIIITTLLGVAISLYVVLKQVNRIKY</sequence>
<feature type="transmembrane region" description="Helical" evidence="1">
    <location>
        <begin position="27"/>
        <end position="49"/>
    </location>
</feature>
<dbReference type="Pfam" id="PF09527">
    <property type="entry name" value="ATPase_gene1"/>
    <property type="match status" value="1"/>
</dbReference>
<dbReference type="Proteomes" id="UP001500433">
    <property type="component" value="Unassembled WGS sequence"/>
</dbReference>
<evidence type="ECO:0000256" key="1">
    <source>
        <dbReference type="SAM" id="Phobius"/>
    </source>
</evidence>
<evidence type="ECO:0008006" key="4">
    <source>
        <dbReference type="Google" id="ProtNLM"/>
    </source>
</evidence>
<name>A0ABP9EZT2_9FLAO</name>
<dbReference type="RefSeq" id="WP_345273419.1">
    <property type="nucleotide sequence ID" value="NZ_BAABJH010000001.1"/>
</dbReference>